<accession>A0A3D8YCG5</accession>
<gene>
    <name evidence="1" type="ORF">DSL64_10485</name>
</gene>
<evidence type="ECO:0008006" key="3">
    <source>
        <dbReference type="Google" id="ProtNLM"/>
    </source>
</evidence>
<dbReference type="PANTHER" id="PTHR39206">
    <property type="entry name" value="SLL8004 PROTEIN"/>
    <property type="match status" value="1"/>
</dbReference>
<evidence type="ECO:0000313" key="2">
    <source>
        <dbReference type="Proteomes" id="UP000256373"/>
    </source>
</evidence>
<dbReference type="OrthoDB" id="9791543at2"/>
<dbReference type="EMBL" id="QNUL01000006">
    <property type="protein sequence ID" value="REA62074.1"/>
    <property type="molecule type" value="Genomic_DNA"/>
</dbReference>
<dbReference type="Proteomes" id="UP000256373">
    <property type="component" value="Unassembled WGS sequence"/>
</dbReference>
<organism evidence="1 2">
    <name type="scientific">Dyadobacter luteus</name>
    <dbReference type="NCBI Taxonomy" id="2259619"/>
    <lineage>
        <taxon>Bacteria</taxon>
        <taxon>Pseudomonadati</taxon>
        <taxon>Bacteroidota</taxon>
        <taxon>Cytophagia</taxon>
        <taxon>Cytophagales</taxon>
        <taxon>Spirosomataceae</taxon>
        <taxon>Dyadobacter</taxon>
    </lineage>
</organism>
<sequence length="260" mass="29979">MASSDTPNSQLRLRVFAGPNGSGKSTVIKSIRDTIVNGRNLDFGTYINADDIASALKEKTFSFSSFNLNPKKEQLISFANISGLIYTKADLSHFTDSFDLKNQELITSPDLPPDRLAQITARYLREQLLSDNQRFSFETVFSHRSNLDIMRRAAESGYKVYLYFVSTESPEINKYRVALRVKQGGHNVPINKIEERYYRSLSLLKEAADLSYQAFFFDNSIDNEPYKLVGHFKMLGDQQNWDNIREDQISQWFRKYYLEA</sequence>
<evidence type="ECO:0000313" key="1">
    <source>
        <dbReference type="EMBL" id="REA62074.1"/>
    </source>
</evidence>
<dbReference type="RefSeq" id="WP_115830709.1">
    <property type="nucleotide sequence ID" value="NZ_QNUL01000006.1"/>
</dbReference>
<dbReference type="Gene3D" id="3.40.50.300">
    <property type="entry name" value="P-loop containing nucleotide triphosphate hydrolases"/>
    <property type="match status" value="1"/>
</dbReference>
<name>A0A3D8YCG5_9BACT</name>
<protein>
    <recommendedName>
        <fullName evidence="3">UDP-N-acetylglucosamine kinase</fullName>
    </recommendedName>
</protein>
<dbReference type="SUPFAM" id="SSF52540">
    <property type="entry name" value="P-loop containing nucleoside triphosphate hydrolases"/>
    <property type="match status" value="1"/>
</dbReference>
<comment type="caution">
    <text evidence="1">The sequence shown here is derived from an EMBL/GenBank/DDBJ whole genome shotgun (WGS) entry which is preliminary data.</text>
</comment>
<dbReference type="AlphaFoldDB" id="A0A3D8YCG5"/>
<keyword evidence="2" id="KW-1185">Reference proteome</keyword>
<dbReference type="InterPro" id="IPR027417">
    <property type="entry name" value="P-loop_NTPase"/>
</dbReference>
<dbReference type="PANTHER" id="PTHR39206:SF1">
    <property type="entry name" value="SLL8004 PROTEIN"/>
    <property type="match status" value="1"/>
</dbReference>
<reference evidence="1 2" key="1">
    <citation type="submission" date="2018-07" db="EMBL/GenBank/DDBJ databases">
        <title>Dyadobacter roseus sp. nov., isolated from rose rhizosphere soil.</title>
        <authorList>
            <person name="Chen L."/>
        </authorList>
    </citation>
    <scope>NUCLEOTIDE SEQUENCE [LARGE SCALE GENOMIC DNA]</scope>
    <source>
        <strain evidence="1 2">RS19</strain>
    </source>
</reference>
<proteinExistence type="predicted"/>